<dbReference type="Proteomes" id="UP000308600">
    <property type="component" value="Unassembled WGS sequence"/>
</dbReference>
<reference evidence="1 2" key="1">
    <citation type="journal article" date="2019" name="Nat. Ecol. Evol.">
        <title>Megaphylogeny resolves global patterns of mushroom evolution.</title>
        <authorList>
            <person name="Varga T."/>
            <person name="Krizsan K."/>
            <person name="Foldi C."/>
            <person name="Dima B."/>
            <person name="Sanchez-Garcia M."/>
            <person name="Sanchez-Ramirez S."/>
            <person name="Szollosi G.J."/>
            <person name="Szarkandi J.G."/>
            <person name="Papp V."/>
            <person name="Albert L."/>
            <person name="Andreopoulos W."/>
            <person name="Angelini C."/>
            <person name="Antonin V."/>
            <person name="Barry K.W."/>
            <person name="Bougher N.L."/>
            <person name="Buchanan P."/>
            <person name="Buyck B."/>
            <person name="Bense V."/>
            <person name="Catcheside P."/>
            <person name="Chovatia M."/>
            <person name="Cooper J."/>
            <person name="Damon W."/>
            <person name="Desjardin D."/>
            <person name="Finy P."/>
            <person name="Geml J."/>
            <person name="Haridas S."/>
            <person name="Hughes K."/>
            <person name="Justo A."/>
            <person name="Karasinski D."/>
            <person name="Kautmanova I."/>
            <person name="Kiss B."/>
            <person name="Kocsube S."/>
            <person name="Kotiranta H."/>
            <person name="LaButti K.M."/>
            <person name="Lechner B.E."/>
            <person name="Liimatainen K."/>
            <person name="Lipzen A."/>
            <person name="Lukacs Z."/>
            <person name="Mihaltcheva S."/>
            <person name="Morgado L.N."/>
            <person name="Niskanen T."/>
            <person name="Noordeloos M.E."/>
            <person name="Ohm R.A."/>
            <person name="Ortiz-Santana B."/>
            <person name="Ovrebo C."/>
            <person name="Racz N."/>
            <person name="Riley R."/>
            <person name="Savchenko A."/>
            <person name="Shiryaev A."/>
            <person name="Soop K."/>
            <person name="Spirin V."/>
            <person name="Szebenyi C."/>
            <person name="Tomsovsky M."/>
            <person name="Tulloss R.E."/>
            <person name="Uehling J."/>
            <person name="Grigoriev I.V."/>
            <person name="Vagvolgyi C."/>
            <person name="Papp T."/>
            <person name="Martin F.M."/>
            <person name="Miettinen O."/>
            <person name="Hibbett D.S."/>
            <person name="Nagy L.G."/>
        </authorList>
    </citation>
    <scope>NUCLEOTIDE SEQUENCE [LARGE SCALE GENOMIC DNA]</scope>
    <source>
        <strain evidence="1 2">NL-1719</strain>
    </source>
</reference>
<accession>A0ACD3BB64</accession>
<sequence length="561" mass="60801">MASAAQTNTLSAQESTVSSVRATKRKLDDAFQTLDDAVAGSERVDRPEPPKRTQISRSFYSTLAKYGVKTKAAKETPPNESLMKNAPHLSAILSRAATRTRKAFKFSTPAKAATSVSPYTEYRPSSIPSFLSRLSTFKLATYANKPAAIDAVAASKCGWTNDGKDRLICGLCSASWVLAGREGMTRDAANALVEKQKAGLVDMHRDGCPWKTRQCDPSIYRIPLHSPSVMVKEIKSNAIALEQILENVEIRHPLSTTQLSGLRSTINNCELPEEEAPEEGADEHATPPPERKSVSDTAILVCLFGWGPPPPSTQSRRTSGSQTPSSSSRAGTPGPSESISQPFTFRVPSALNLKQDTSLLHCSLCQRRVGLWAFTIQKPPPAPRSEDQEPSTFGEAGSADTPPEPIPTPTSPSIFSPRRSSLSQRHFDLLKEHRSYCPYVVKSTPLPTLPVQPTRSGSISSITTTHTTPSSGHVRSSSSLSQISINNGNGLYEGWRAVLTVILRYGLGQRRRSMAYAGQQVANDLEELDEPMEVDGIKAMVEGVKSRGGKDLLKYVKGLLG</sequence>
<evidence type="ECO:0000313" key="2">
    <source>
        <dbReference type="Proteomes" id="UP000308600"/>
    </source>
</evidence>
<keyword evidence="2" id="KW-1185">Reference proteome</keyword>
<gene>
    <name evidence="1" type="ORF">BDN72DRAFT_832393</name>
</gene>
<name>A0ACD3BB64_9AGAR</name>
<dbReference type="EMBL" id="ML208264">
    <property type="protein sequence ID" value="TFK75090.1"/>
    <property type="molecule type" value="Genomic_DNA"/>
</dbReference>
<protein>
    <submittedName>
        <fullName evidence="1">Zf-C3HC-domain-containing protein</fullName>
    </submittedName>
</protein>
<evidence type="ECO:0000313" key="1">
    <source>
        <dbReference type="EMBL" id="TFK75090.1"/>
    </source>
</evidence>
<proteinExistence type="predicted"/>
<organism evidence="1 2">
    <name type="scientific">Pluteus cervinus</name>
    <dbReference type="NCBI Taxonomy" id="181527"/>
    <lineage>
        <taxon>Eukaryota</taxon>
        <taxon>Fungi</taxon>
        <taxon>Dikarya</taxon>
        <taxon>Basidiomycota</taxon>
        <taxon>Agaricomycotina</taxon>
        <taxon>Agaricomycetes</taxon>
        <taxon>Agaricomycetidae</taxon>
        <taxon>Agaricales</taxon>
        <taxon>Pluteineae</taxon>
        <taxon>Pluteaceae</taxon>
        <taxon>Pluteus</taxon>
    </lineage>
</organism>